<proteinExistence type="predicted"/>
<feature type="signal peptide" evidence="1">
    <location>
        <begin position="1"/>
        <end position="17"/>
    </location>
</feature>
<accession>A0A177CJV9</accession>
<protein>
    <submittedName>
        <fullName evidence="2">Uncharacterized protein</fullName>
    </submittedName>
</protein>
<gene>
    <name evidence="2" type="ORF">CC84DRAFT_1163361</name>
</gene>
<keyword evidence="1" id="KW-0732">Signal</keyword>
<dbReference type="Proteomes" id="UP000077069">
    <property type="component" value="Unassembled WGS sequence"/>
</dbReference>
<dbReference type="InParanoid" id="A0A177CJV9"/>
<evidence type="ECO:0000313" key="3">
    <source>
        <dbReference type="Proteomes" id="UP000077069"/>
    </source>
</evidence>
<organism evidence="2 3">
    <name type="scientific">Paraphaeosphaeria sporulosa</name>
    <dbReference type="NCBI Taxonomy" id="1460663"/>
    <lineage>
        <taxon>Eukaryota</taxon>
        <taxon>Fungi</taxon>
        <taxon>Dikarya</taxon>
        <taxon>Ascomycota</taxon>
        <taxon>Pezizomycotina</taxon>
        <taxon>Dothideomycetes</taxon>
        <taxon>Pleosporomycetidae</taxon>
        <taxon>Pleosporales</taxon>
        <taxon>Massarineae</taxon>
        <taxon>Didymosphaeriaceae</taxon>
        <taxon>Paraphaeosphaeria</taxon>
    </lineage>
</organism>
<name>A0A177CJV9_9PLEO</name>
<dbReference type="RefSeq" id="XP_018037494.1">
    <property type="nucleotide sequence ID" value="XM_018178247.1"/>
</dbReference>
<feature type="chain" id="PRO_5008058311" evidence="1">
    <location>
        <begin position="18"/>
        <end position="74"/>
    </location>
</feature>
<dbReference type="EMBL" id="KV441551">
    <property type="protein sequence ID" value="OAG07129.1"/>
    <property type="molecule type" value="Genomic_DNA"/>
</dbReference>
<reference evidence="2 3" key="1">
    <citation type="submission" date="2016-05" db="EMBL/GenBank/DDBJ databases">
        <title>Comparative analysis of secretome profiles of manganese(II)-oxidizing ascomycete fungi.</title>
        <authorList>
            <consortium name="DOE Joint Genome Institute"/>
            <person name="Zeiner C.A."/>
            <person name="Purvine S.O."/>
            <person name="Zink E.M."/>
            <person name="Wu S."/>
            <person name="Pasa-Tolic L."/>
            <person name="Chaput D.L."/>
            <person name="Haridas S."/>
            <person name="Grigoriev I.V."/>
            <person name="Santelli C.M."/>
            <person name="Hansel C.M."/>
        </authorList>
    </citation>
    <scope>NUCLEOTIDE SEQUENCE [LARGE SCALE GENOMIC DNA]</scope>
    <source>
        <strain evidence="2 3">AP3s5-JAC2a</strain>
    </source>
</reference>
<keyword evidence="3" id="KW-1185">Reference proteome</keyword>
<dbReference type="GeneID" id="28761733"/>
<evidence type="ECO:0000256" key="1">
    <source>
        <dbReference type="SAM" id="SignalP"/>
    </source>
</evidence>
<dbReference type="AlphaFoldDB" id="A0A177CJV9"/>
<evidence type="ECO:0000313" key="2">
    <source>
        <dbReference type="EMBL" id="OAG07129.1"/>
    </source>
</evidence>
<sequence length="74" mass="8215">MPQRLSWSRLPLPLALAAAPLLSSTCSNTPSLDIDLGSNWARERKMLLELWWMLEDGKGLSVYSVSSNTSQRPA</sequence>